<comment type="caution">
    <text evidence="1">The sequence shown here is derived from an EMBL/GenBank/DDBJ whole genome shotgun (WGS) entry which is preliminary data.</text>
</comment>
<accession>A0AAD4I722</accession>
<name>A0AAD4I722_9PLEO</name>
<dbReference type="AlphaFoldDB" id="A0AAD4I722"/>
<reference evidence="1" key="1">
    <citation type="submission" date="2021-07" db="EMBL/GenBank/DDBJ databases">
        <title>Genome Resource of American Ginseng Black Spot Pathogen Alternaria panax.</title>
        <authorList>
            <person name="Qiu C."/>
            <person name="Wang W."/>
            <person name="Liu Z."/>
        </authorList>
    </citation>
    <scope>NUCLEOTIDE SEQUENCE</scope>
    <source>
        <strain evidence="1">BNCC115425</strain>
    </source>
</reference>
<sequence length="80" mass="9063">MAAPARPNVTGDYVNSVTVYQSLDGTDEAIFNRLTTQYERAAFKDIIATWRSQFEAGFTGAHITFTTDNDIQAMWLQKRQ</sequence>
<protein>
    <submittedName>
        <fullName evidence="1">Uncharacterized protein</fullName>
    </submittedName>
</protein>
<keyword evidence="2" id="KW-1185">Reference proteome</keyword>
<gene>
    <name evidence="1" type="ORF">G6011_02642</name>
</gene>
<dbReference type="EMBL" id="JAANER010000009">
    <property type="protein sequence ID" value="KAG9186086.1"/>
    <property type="molecule type" value="Genomic_DNA"/>
</dbReference>
<dbReference type="Proteomes" id="UP001199106">
    <property type="component" value="Unassembled WGS sequence"/>
</dbReference>
<organism evidence="1 2">
    <name type="scientific">Alternaria panax</name>
    <dbReference type="NCBI Taxonomy" id="48097"/>
    <lineage>
        <taxon>Eukaryota</taxon>
        <taxon>Fungi</taxon>
        <taxon>Dikarya</taxon>
        <taxon>Ascomycota</taxon>
        <taxon>Pezizomycotina</taxon>
        <taxon>Dothideomycetes</taxon>
        <taxon>Pleosporomycetidae</taxon>
        <taxon>Pleosporales</taxon>
        <taxon>Pleosporineae</taxon>
        <taxon>Pleosporaceae</taxon>
        <taxon>Alternaria</taxon>
        <taxon>Alternaria sect. Panax</taxon>
    </lineage>
</organism>
<evidence type="ECO:0000313" key="1">
    <source>
        <dbReference type="EMBL" id="KAG9186086.1"/>
    </source>
</evidence>
<evidence type="ECO:0000313" key="2">
    <source>
        <dbReference type="Proteomes" id="UP001199106"/>
    </source>
</evidence>
<proteinExistence type="predicted"/>